<dbReference type="PANTHER" id="PTHR33591:SF4">
    <property type="entry name" value="OS08G0114100 PROTEIN"/>
    <property type="match status" value="1"/>
</dbReference>
<organism evidence="3 4">
    <name type="scientific">Coccomyxa viridis</name>
    <dbReference type="NCBI Taxonomy" id="1274662"/>
    <lineage>
        <taxon>Eukaryota</taxon>
        <taxon>Viridiplantae</taxon>
        <taxon>Chlorophyta</taxon>
        <taxon>core chlorophytes</taxon>
        <taxon>Trebouxiophyceae</taxon>
        <taxon>Trebouxiophyceae incertae sedis</taxon>
        <taxon>Coccomyxaceae</taxon>
        <taxon>Coccomyxa</taxon>
    </lineage>
</organism>
<evidence type="ECO:0000313" key="3">
    <source>
        <dbReference type="EMBL" id="CAK0783162.1"/>
    </source>
</evidence>
<protein>
    <recommendedName>
        <fullName evidence="2">Beta-carotene isomerase D27-like C-terminal domain-containing protein</fullName>
    </recommendedName>
</protein>
<dbReference type="PANTHER" id="PTHR33591">
    <property type="entry name" value="BETA-CAROTENE ISOMERASE D27"/>
    <property type="match status" value="1"/>
</dbReference>
<dbReference type="InterPro" id="IPR038938">
    <property type="entry name" value="D27-like"/>
</dbReference>
<evidence type="ECO:0000313" key="4">
    <source>
        <dbReference type="Proteomes" id="UP001314263"/>
    </source>
</evidence>
<comment type="caution">
    <text evidence="3">The sequence shown here is derived from an EMBL/GenBank/DDBJ whole genome shotgun (WGS) entry which is preliminary data.</text>
</comment>
<feature type="domain" description="Beta-carotene isomerase D27-like C-terminal" evidence="2">
    <location>
        <begin position="172"/>
        <end position="257"/>
    </location>
</feature>
<accession>A0AAV1IAC8</accession>
<dbReference type="Pfam" id="PF13225">
    <property type="entry name" value="D27-like_C"/>
    <property type="match status" value="1"/>
</dbReference>
<dbReference type="InterPro" id="IPR025114">
    <property type="entry name" value="D27-like_C"/>
</dbReference>
<feature type="compositionally biased region" description="Low complexity" evidence="1">
    <location>
        <begin position="7"/>
        <end position="17"/>
    </location>
</feature>
<sequence length="296" mass="33418">MMLLPISNSQHTASSSSNCRCAHPTSHQPSTQRLCSHSSAGFSGRPQSFHSSACHAYGPKVASLETQEKMDPFAQKEEYKDSWFDKFMVDYFAKQMSKQLEGKPYRPGYDGFVDLSKEIMKGRSSKQQQQTVAGVLGGLMPPEASERFRKWFPVSKWSAETNASITAIFFRWLVGPLETKEVDVDFEGQTRIWRSGVQIKKCRYLEQSGCVGMCINMCKIPTEDFFTNQFGLPLTMNPSFEDLSCEMIFGQKAPSLQEDPIYSQPCFAHECKIGDREPTPCPKIDTERGVRQQDAP</sequence>
<proteinExistence type="predicted"/>
<reference evidence="3 4" key="1">
    <citation type="submission" date="2023-10" db="EMBL/GenBank/DDBJ databases">
        <authorList>
            <person name="Maclean D."/>
            <person name="Macfadyen A."/>
        </authorList>
    </citation>
    <scope>NUCLEOTIDE SEQUENCE [LARGE SCALE GENOMIC DNA]</scope>
</reference>
<keyword evidence="4" id="KW-1185">Reference proteome</keyword>
<dbReference type="AlphaFoldDB" id="A0AAV1IAC8"/>
<dbReference type="GO" id="GO:0005506">
    <property type="term" value="F:iron ion binding"/>
    <property type="evidence" value="ECO:0007669"/>
    <property type="project" value="InterPro"/>
</dbReference>
<gene>
    <name evidence="3" type="ORF">CVIRNUC_006361</name>
</gene>
<evidence type="ECO:0000256" key="1">
    <source>
        <dbReference type="SAM" id="MobiDB-lite"/>
    </source>
</evidence>
<dbReference type="Proteomes" id="UP001314263">
    <property type="component" value="Unassembled WGS sequence"/>
</dbReference>
<feature type="region of interest" description="Disordered" evidence="1">
    <location>
        <begin position="275"/>
        <end position="296"/>
    </location>
</feature>
<dbReference type="EMBL" id="CAUYUE010000008">
    <property type="protein sequence ID" value="CAK0783162.1"/>
    <property type="molecule type" value="Genomic_DNA"/>
</dbReference>
<evidence type="ECO:0000259" key="2">
    <source>
        <dbReference type="Pfam" id="PF13225"/>
    </source>
</evidence>
<name>A0AAV1IAC8_9CHLO</name>
<feature type="region of interest" description="Disordered" evidence="1">
    <location>
        <begin position="1"/>
        <end position="32"/>
    </location>
</feature>